<dbReference type="AlphaFoldDB" id="A0A9N9DPS9"/>
<organism evidence="1 2">
    <name type="scientific">Paraglomus brasilianum</name>
    <dbReference type="NCBI Taxonomy" id="144538"/>
    <lineage>
        <taxon>Eukaryota</taxon>
        <taxon>Fungi</taxon>
        <taxon>Fungi incertae sedis</taxon>
        <taxon>Mucoromycota</taxon>
        <taxon>Glomeromycotina</taxon>
        <taxon>Glomeromycetes</taxon>
        <taxon>Paraglomerales</taxon>
        <taxon>Paraglomeraceae</taxon>
        <taxon>Paraglomus</taxon>
    </lineage>
</organism>
<accession>A0A9N9DPS9</accession>
<name>A0A9N9DPS9_9GLOM</name>
<reference evidence="1" key="1">
    <citation type="submission" date="2021-06" db="EMBL/GenBank/DDBJ databases">
        <authorList>
            <person name="Kallberg Y."/>
            <person name="Tangrot J."/>
            <person name="Rosling A."/>
        </authorList>
    </citation>
    <scope>NUCLEOTIDE SEQUENCE</scope>
    <source>
        <strain evidence="1">BR232B</strain>
    </source>
</reference>
<evidence type="ECO:0000313" key="1">
    <source>
        <dbReference type="EMBL" id="CAG8647391.1"/>
    </source>
</evidence>
<keyword evidence="2" id="KW-1185">Reference proteome</keyword>
<gene>
    <name evidence="1" type="ORF">PBRASI_LOCUS10099</name>
</gene>
<proteinExistence type="predicted"/>
<protein>
    <submittedName>
        <fullName evidence="1">584_t:CDS:1</fullName>
    </submittedName>
</protein>
<evidence type="ECO:0000313" key="2">
    <source>
        <dbReference type="Proteomes" id="UP000789739"/>
    </source>
</evidence>
<comment type="caution">
    <text evidence="1">The sequence shown here is derived from an EMBL/GenBank/DDBJ whole genome shotgun (WGS) entry which is preliminary data.</text>
</comment>
<dbReference type="EMBL" id="CAJVPI010002663">
    <property type="protein sequence ID" value="CAG8647391.1"/>
    <property type="molecule type" value="Genomic_DNA"/>
</dbReference>
<sequence>MVGSTPGSLYTTDPMNISPALFGDFPIFQDTSQKKRVGEPTSKLFSKKANKQVSKEDSPTLQRLIKELTTPTQKTSSSNTIILQSDVSEIDKDSVNFRELYYKITNAEDNNQKITHDLIYCHYDFGKGIKLWFDHYRKICSEDASNAKVNDKIREQISAEDKLTETNLRKRKERVKKIFRLFNNIGRKEIIGRIKTFNATTILNLSQDDVDYIISKILEMTHT</sequence>
<dbReference type="OrthoDB" id="2408546at2759"/>
<dbReference type="Proteomes" id="UP000789739">
    <property type="component" value="Unassembled WGS sequence"/>
</dbReference>